<organism evidence="2 3">
    <name type="scientific">Candidatus Campbellbacteria bacterium CG22_combo_CG10-13_8_21_14_all_36_13</name>
    <dbReference type="NCBI Taxonomy" id="1974529"/>
    <lineage>
        <taxon>Bacteria</taxon>
        <taxon>Candidatus Campbelliibacteriota</taxon>
    </lineage>
</organism>
<feature type="transmembrane region" description="Helical" evidence="1">
    <location>
        <begin position="123"/>
        <end position="144"/>
    </location>
</feature>
<keyword evidence="1" id="KW-0812">Transmembrane</keyword>
<proteinExistence type="predicted"/>
<keyword evidence="1" id="KW-1133">Transmembrane helix</keyword>
<comment type="caution">
    <text evidence="2">The sequence shown here is derived from an EMBL/GenBank/DDBJ whole genome shotgun (WGS) entry which is preliminary data.</text>
</comment>
<keyword evidence="1" id="KW-0472">Membrane</keyword>
<dbReference type="AlphaFoldDB" id="A0A2H0DYP0"/>
<name>A0A2H0DYP0_9BACT</name>
<dbReference type="EMBL" id="PCTT01000013">
    <property type="protein sequence ID" value="PIP87293.1"/>
    <property type="molecule type" value="Genomic_DNA"/>
</dbReference>
<evidence type="ECO:0000256" key="1">
    <source>
        <dbReference type="SAM" id="Phobius"/>
    </source>
</evidence>
<gene>
    <name evidence="2" type="ORF">COW81_01070</name>
</gene>
<dbReference type="Proteomes" id="UP000231143">
    <property type="component" value="Unassembled WGS sequence"/>
</dbReference>
<reference evidence="2 3" key="1">
    <citation type="submission" date="2017-09" db="EMBL/GenBank/DDBJ databases">
        <title>Depth-based differentiation of microbial function through sediment-hosted aquifers and enrichment of novel symbionts in the deep terrestrial subsurface.</title>
        <authorList>
            <person name="Probst A.J."/>
            <person name="Ladd B."/>
            <person name="Jarett J.K."/>
            <person name="Geller-Mcgrath D.E."/>
            <person name="Sieber C.M."/>
            <person name="Emerson J.B."/>
            <person name="Anantharaman K."/>
            <person name="Thomas B.C."/>
            <person name="Malmstrom R."/>
            <person name="Stieglmeier M."/>
            <person name="Klingl A."/>
            <person name="Woyke T."/>
            <person name="Ryan C.M."/>
            <person name="Banfield J.F."/>
        </authorList>
    </citation>
    <scope>NUCLEOTIDE SEQUENCE [LARGE SCALE GENOMIC DNA]</scope>
    <source>
        <strain evidence="2">CG22_combo_CG10-13_8_21_14_all_36_13</strain>
    </source>
</reference>
<accession>A0A2H0DYP0</accession>
<evidence type="ECO:0000313" key="3">
    <source>
        <dbReference type="Proteomes" id="UP000231143"/>
    </source>
</evidence>
<evidence type="ECO:0000313" key="2">
    <source>
        <dbReference type="EMBL" id="PIP87293.1"/>
    </source>
</evidence>
<protein>
    <submittedName>
        <fullName evidence="2">Uncharacterized protein</fullName>
    </submittedName>
</protein>
<sequence length="151" mass="17109">MKYIYKIVFVFLLGLLLIPSVIFAHMGDFDDADSGNTMMNYVETTAVGSDVHEEMEILMDKMMGGELDEVGANRMVELMNEYPGPYNMMMNRVGYQNDKSDYYGEGMWGGHMFSGGFGVGSSWFFELCSFVWLLVGILLVIFLVKKLTNNK</sequence>